<dbReference type="EMBL" id="ML170187">
    <property type="protein sequence ID" value="TDL20564.1"/>
    <property type="molecule type" value="Genomic_DNA"/>
</dbReference>
<feature type="compositionally biased region" description="Low complexity" evidence="1">
    <location>
        <begin position="40"/>
        <end position="52"/>
    </location>
</feature>
<keyword evidence="3" id="KW-1185">Reference proteome</keyword>
<feature type="region of interest" description="Disordered" evidence="1">
    <location>
        <begin position="1"/>
        <end position="74"/>
    </location>
</feature>
<proteinExistence type="predicted"/>
<dbReference type="VEuPathDB" id="FungiDB:BD410DRAFT_367445"/>
<reference evidence="2 3" key="1">
    <citation type="submission" date="2018-06" db="EMBL/GenBank/DDBJ databases">
        <title>A transcriptomic atlas of mushroom development highlights an independent origin of complex multicellularity.</title>
        <authorList>
            <consortium name="DOE Joint Genome Institute"/>
            <person name="Krizsan K."/>
            <person name="Almasi E."/>
            <person name="Merenyi Z."/>
            <person name="Sahu N."/>
            <person name="Viragh M."/>
            <person name="Koszo T."/>
            <person name="Mondo S."/>
            <person name="Kiss B."/>
            <person name="Balint B."/>
            <person name="Kues U."/>
            <person name="Barry K."/>
            <person name="Hegedus J.C."/>
            <person name="Henrissat B."/>
            <person name="Johnson J."/>
            <person name="Lipzen A."/>
            <person name="Ohm R."/>
            <person name="Nagy I."/>
            <person name="Pangilinan J."/>
            <person name="Yan J."/>
            <person name="Xiong Y."/>
            <person name="Grigoriev I.V."/>
            <person name="Hibbett D.S."/>
            <person name="Nagy L.G."/>
        </authorList>
    </citation>
    <scope>NUCLEOTIDE SEQUENCE [LARGE SCALE GENOMIC DNA]</scope>
    <source>
        <strain evidence="2 3">SZMC22713</strain>
    </source>
</reference>
<name>A0A4Y7PYU5_9AGAM</name>
<evidence type="ECO:0000313" key="2">
    <source>
        <dbReference type="EMBL" id="TDL20564.1"/>
    </source>
</evidence>
<organism evidence="2 3">
    <name type="scientific">Rickenella mellea</name>
    <dbReference type="NCBI Taxonomy" id="50990"/>
    <lineage>
        <taxon>Eukaryota</taxon>
        <taxon>Fungi</taxon>
        <taxon>Dikarya</taxon>
        <taxon>Basidiomycota</taxon>
        <taxon>Agaricomycotina</taxon>
        <taxon>Agaricomycetes</taxon>
        <taxon>Hymenochaetales</taxon>
        <taxon>Rickenellaceae</taxon>
        <taxon>Rickenella</taxon>
    </lineage>
</organism>
<gene>
    <name evidence="2" type="ORF">BD410DRAFT_367445</name>
</gene>
<evidence type="ECO:0000256" key="1">
    <source>
        <dbReference type="SAM" id="MobiDB-lite"/>
    </source>
</evidence>
<protein>
    <submittedName>
        <fullName evidence="2">Uncharacterized protein</fullName>
    </submittedName>
</protein>
<evidence type="ECO:0000313" key="3">
    <source>
        <dbReference type="Proteomes" id="UP000294933"/>
    </source>
</evidence>
<dbReference type="Proteomes" id="UP000294933">
    <property type="component" value="Unassembled WGS sequence"/>
</dbReference>
<accession>A0A4Y7PYU5</accession>
<sequence>MYTAIVMPQSQRRMHHGNQEPLSLRLPKIHRCPPPAFEDLTLSPSTSTPVPSNRHNNTSSSSSQTLDAKTLANFSDADEEGMVLQMMVMKPASRGISEGGQEGSWMRS</sequence>
<dbReference type="AlphaFoldDB" id="A0A4Y7PYU5"/>